<dbReference type="Proteomes" id="UP000540506">
    <property type="component" value="Unassembled WGS sequence"/>
</dbReference>
<name>A0A7W7RB53_KITKI</name>
<accession>A0A7W7RB53</accession>
<sequence length="224" mass="23922">MRPPGWAGGHSSAAMSGDSGIQLRIWSHAGSLYRHLGRPSDARAANDVARNLPIARRDPLFASLGHARHAAIHGLTGDTNAVRRSLGHAQDALDRADPVASRPLRITAFYDQSELDSLALAAYLSVGSWEEVEARAHRSMALRRGAMQRSRTITTVRLAHAQLGQGDLEPAIATAMSVPAEVSTHPRITGMLNAFGTKLGDVAAGSGPARTWAEYAHNTRRTTA</sequence>
<dbReference type="EMBL" id="JACHJV010000003">
    <property type="protein sequence ID" value="MBB4928699.1"/>
    <property type="molecule type" value="Genomic_DNA"/>
</dbReference>
<proteinExistence type="predicted"/>
<organism evidence="1 2">
    <name type="scientific">Kitasatospora kifunensis</name>
    <name type="common">Streptomyces kifunensis</name>
    <dbReference type="NCBI Taxonomy" id="58351"/>
    <lineage>
        <taxon>Bacteria</taxon>
        <taxon>Bacillati</taxon>
        <taxon>Actinomycetota</taxon>
        <taxon>Actinomycetes</taxon>
        <taxon>Kitasatosporales</taxon>
        <taxon>Streptomycetaceae</taxon>
        <taxon>Kitasatospora</taxon>
    </lineage>
</organism>
<protein>
    <submittedName>
        <fullName evidence="1">Uncharacterized protein</fullName>
    </submittedName>
</protein>
<gene>
    <name evidence="1" type="ORF">FHR34_007796</name>
</gene>
<evidence type="ECO:0000313" key="2">
    <source>
        <dbReference type="Proteomes" id="UP000540506"/>
    </source>
</evidence>
<dbReference type="RefSeq" id="WP_184946223.1">
    <property type="nucleotide sequence ID" value="NZ_JACHJV010000003.1"/>
</dbReference>
<keyword evidence="2" id="KW-1185">Reference proteome</keyword>
<comment type="caution">
    <text evidence="1">The sequence shown here is derived from an EMBL/GenBank/DDBJ whole genome shotgun (WGS) entry which is preliminary data.</text>
</comment>
<reference evidence="1 2" key="1">
    <citation type="submission" date="2020-08" db="EMBL/GenBank/DDBJ databases">
        <title>Sequencing the genomes of 1000 actinobacteria strains.</title>
        <authorList>
            <person name="Klenk H.-P."/>
        </authorList>
    </citation>
    <scope>NUCLEOTIDE SEQUENCE [LARGE SCALE GENOMIC DNA]</scope>
    <source>
        <strain evidence="1 2">DSM 41654</strain>
    </source>
</reference>
<dbReference type="AlphaFoldDB" id="A0A7W7RB53"/>
<evidence type="ECO:0000313" key="1">
    <source>
        <dbReference type="EMBL" id="MBB4928699.1"/>
    </source>
</evidence>